<keyword evidence="2" id="KW-1185">Reference proteome</keyword>
<accession>Q23QS1</accession>
<dbReference type="InParanoid" id="Q23QS1"/>
<reference evidence="2" key="1">
    <citation type="journal article" date="2006" name="PLoS Biol.">
        <title>Macronuclear genome sequence of the ciliate Tetrahymena thermophila, a model eukaryote.</title>
        <authorList>
            <person name="Eisen J.A."/>
            <person name="Coyne R.S."/>
            <person name="Wu M."/>
            <person name="Wu D."/>
            <person name="Thiagarajan M."/>
            <person name="Wortman J.R."/>
            <person name="Badger J.H."/>
            <person name="Ren Q."/>
            <person name="Amedeo P."/>
            <person name="Jones K.M."/>
            <person name="Tallon L.J."/>
            <person name="Delcher A.L."/>
            <person name="Salzberg S.L."/>
            <person name="Silva J.C."/>
            <person name="Haas B.J."/>
            <person name="Majoros W.H."/>
            <person name="Farzad M."/>
            <person name="Carlton J.M."/>
            <person name="Smith R.K. Jr."/>
            <person name="Garg J."/>
            <person name="Pearlman R.E."/>
            <person name="Karrer K.M."/>
            <person name="Sun L."/>
            <person name="Manning G."/>
            <person name="Elde N.C."/>
            <person name="Turkewitz A.P."/>
            <person name="Asai D.J."/>
            <person name="Wilkes D.E."/>
            <person name="Wang Y."/>
            <person name="Cai H."/>
            <person name="Collins K."/>
            <person name="Stewart B.A."/>
            <person name="Lee S.R."/>
            <person name="Wilamowska K."/>
            <person name="Weinberg Z."/>
            <person name="Ruzzo W.L."/>
            <person name="Wloga D."/>
            <person name="Gaertig J."/>
            <person name="Frankel J."/>
            <person name="Tsao C.-C."/>
            <person name="Gorovsky M.A."/>
            <person name="Keeling P.J."/>
            <person name="Waller R.F."/>
            <person name="Patron N.J."/>
            <person name="Cherry J.M."/>
            <person name="Stover N.A."/>
            <person name="Krieger C.J."/>
            <person name="del Toro C."/>
            <person name="Ryder H.F."/>
            <person name="Williamson S.C."/>
            <person name="Barbeau R.A."/>
            <person name="Hamilton E.P."/>
            <person name="Orias E."/>
        </authorList>
    </citation>
    <scope>NUCLEOTIDE SEQUENCE [LARGE SCALE GENOMIC DNA]</scope>
    <source>
        <strain evidence="2">SB210</strain>
    </source>
</reference>
<dbReference type="RefSeq" id="XP_001019062.2">
    <property type="nucleotide sequence ID" value="XM_001019062.2"/>
</dbReference>
<dbReference type="Proteomes" id="UP000009168">
    <property type="component" value="Unassembled WGS sequence"/>
</dbReference>
<name>Q23QS1_TETTS</name>
<organism evidence="1 2">
    <name type="scientific">Tetrahymena thermophila (strain SB210)</name>
    <dbReference type="NCBI Taxonomy" id="312017"/>
    <lineage>
        <taxon>Eukaryota</taxon>
        <taxon>Sar</taxon>
        <taxon>Alveolata</taxon>
        <taxon>Ciliophora</taxon>
        <taxon>Intramacronucleata</taxon>
        <taxon>Oligohymenophorea</taxon>
        <taxon>Hymenostomatida</taxon>
        <taxon>Tetrahymenina</taxon>
        <taxon>Tetrahymenidae</taxon>
        <taxon>Tetrahymena</taxon>
    </lineage>
</organism>
<protein>
    <submittedName>
        <fullName evidence="1">Uncharacterized protein</fullName>
    </submittedName>
</protein>
<dbReference type="KEGG" id="tet:TTHERM_00251120"/>
<proteinExistence type="predicted"/>
<evidence type="ECO:0000313" key="2">
    <source>
        <dbReference type="Proteomes" id="UP000009168"/>
    </source>
</evidence>
<dbReference type="OrthoDB" id="10693217at2759"/>
<evidence type="ECO:0000313" key="1">
    <source>
        <dbReference type="EMBL" id="EAR98817.2"/>
    </source>
</evidence>
<dbReference type="EMBL" id="GG662647">
    <property type="protein sequence ID" value="EAR98817.2"/>
    <property type="molecule type" value="Genomic_DNA"/>
</dbReference>
<dbReference type="GeneID" id="7832028"/>
<dbReference type="eggNOG" id="KOG3533">
    <property type="taxonomic scope" value="Eukaryota"/>
</dbReference>
<sequence length="6957" mass="792881">MINIVLQTPPSQGSYPISVQTLNSQGQIVDQAQLTGITNSTYGSAAQFTAHALINAVKLKAGQSGPLESTFFLKHNLPATNYKSVGKVVINIFPKIPAPSINYGIIKCYFYGNVLASNCNYDDTTYADRTQITIYTPEDFDYQNSEIPITVTTEGAKPGYTDGIPLDPLVQRYLFHYYFYNSDAAGADPVEVYFQEWISDPFEIPDSAFKFTAIVQESNEYTHLNFQAQQQLTFVQGQRNYLVRVTFQSLTSAWAIGQPYQNNYEVIQGFPCYLQGTAVTAKPIAQCDLYQQSFTDPFIQAYGFQTLQVAQGQWFNFDIPAIQIANVPAGTVANLRFSIMEETPGMYENVVELYYKNVNFVIQPQSFINYSFNPNIATTLVPPFVDQITNLRFQWSAAVLNPDYLIYEIDQTAFYDIGTQLVPAANCDGNTCITFKKNVQYFVVYPNTPLTQQIITDINQIIRNPNYSGSFVFKVRAMKAGRVVNKHTFNVNIASAAITTKIFDVVPQANVQNDVNTVIRQNEEHEFYIQFTTITEMPRDSLIKFTFHNIQTQVQQYKRHFNYCKIVSGLQPYDQTPIQCNVPNTQVFQVTHFDYVPAGTQIEVHFRLLNQGGPVLNPSVDIETFYGPSNTNLIDSTYAIPDNTPNISTNNQDSQVEFKVLDQPVRQEKREKSYVGPVIINFATNNLQNLKYIKVTFDNNFSTPRSYGVDSLICLINEVRFLCSYTINPMIVIIDMTSNTLSLLAQNNRLSISTEYVSPLDGILHPSVEGFYPIHIEMSDQNGVLNQATKWMFIKAPKFQFIYIQSVIRNQNRANMFYVNFKTTQPVPAYNQGGRIQIEFPTVDPMGNPMFDLSLGGYQNTGDNVGCRFVQLGTGDIGLINTWRCRLIKAQSLGNPAIVEIINFSGLSAFTEVQMWIAKVFNPPNFNYPTQTALQVMDANIAINIYQQNTLTGELKYIHYDYYNVFMDIRDDPTLHNCVHPFSSQVNNQVWETGSMVNKQQKSMVNQVFYDITPFAPGDYYIVELPNNPLLQPDWKMSTCSTFYDWCLTFPQINWVVMHVNTNLAANTMYASNDVFIQLLPQSIPQVTTTYNSYVWQNRFFVGIVTNQITPQQWLQLIGQITNAQLVQLDSPMKLVKSRTRVEVNFNFTVQNFIPYTGAIQIRFPARIPSIQSHCRSSITVGSGLQQASGNYGNVGCLVQDTNTWVIYGFQNVNPLTNIKISGIIDLPTDGNAGYIGNLDVITYGTHEYQNIFNLGQIIDKSLSIPNSGFSINNFQTKKIEDVDLLHIETQALRVSATSPLNFKFQVGQNIFANQGRIRLMFYQFSQLSFNDNRGNPFQYQPTSQYVCNIQVVLTGENYGCKMESIQLINKGPNQIYYQFQMIPNSDLASTVDYLFLLTTINGNGQDEGLVFPNSGLPYKIDVSMAPNQPQSDSDYTLHEHLYYQVYGSPFTYLKFTSYITLQSEMNLFIVTFQANQAIRHDDTLIIEIPTTSIDLQYNLFSDDGGLNLNNMDVVPVDIINMSASYPNPTINCRISRGLQLKGIPLKFLCSEFKSNGVLTNLNPSDQMSLAFNIMNPTVPANHYSIPATVYIRRNYQNSNEILYWDLVENAFYIHFWNPQVITGVNGDFNLGPVTTTVCDTNTDFKFRVQNSQNLIYNNDDAYILRFSFETIDPQYLHIKNCAYVLTGSPANSCAILPNLRSMIVWPNPTNFMQAPMQVTTLGQVWYTTPYRDQDPQHRVIVGYACYVRNLWSEKIIYQDNYPDIQPQRISTVNLDIKFKGEAQYHHSNQQQDFQFFVTAPYWYNVDIVAITFPANVGWQLVQQQKNMCNEGPLSQIQINKCYFDSSSGNIIVWIYVAFKNTYVSSGIANTQTLVVESHMEAFYVPSTASLNPAYNTFSVEFYSWSRSPGAQTAPWFRNPPVVLNPSTEQYACFSGTGTNPGSFPDNPINWDNNWQNEQNIKFDYEYHRYNDEFVPCFTTQRAPIRMDVIVPVAFASLYGTTNYHIFDFFYGTDVVIPTPVEYQDYVQDKLICYVNNDRVKCTNDSVKNKIRLYFQTQIAVNGILFVYITAYNTNDITQDGFSYNNNHNTGQYQWLYEITSFGSGQTYYGYTTPFPIFFNSNGGIVCPFRGIEAGGPADQSTIIPNLPVAIWWWLRFARPDIIGLTFNFVFVDEDSRQLPMAGITFWNLDSGSSYPCSRGIAGGQRNPVRCIIENGDPTGWSTPIRIHVFDFNYQMGNNEVFGFLFGGLNNLLEFTVEAWGGSATFNQPYGNQFMGSLVFNQWWGPTSYFCQGSCDPATCANSQNNCNYVSNANMFPSRPAYMAGNQLTFQNFCITGTQTTVLIEVVIQKKPVWDTSYEELCTVDFQFNVKDMFIFEQYTWQGNPTQNNYVKKYYLYYDFSNGKTQQYTMGYFKCKHYREPIIAHTTCGDVNYAPAKWYARYETTTHYICENASNNASCNPSGGQRNELVAAQNTVSITQYNNGWDYKIWHYNTQNWLVLAVKLSDIMNYSLVGGTTYSAVLTITLDGAYTQNTGSRPYSCYIIEGLRMSDPRFLGAEPYCSVVSDPNAPGVENYMFMITNWDTIVQQEYVRILFNMQVQQVIYANPIVQYIPGAYGSWINSYANMEAYNTGQNGHMNSRDNPTLYTQWMCDSQMQRMNVNYFSWIGANTVLNFDVFVPPMNCGNFHYDDGYNCVYTQCIQLTMFGMQDLFVGTPTSVQWARNGNVDPLCQGFGLSQSKGYLIWTFCFSLSYHACMPTNPAGETWNFQITFVNTQIRLDRNFWWVHMRAYETDSNVHGWPWSDSCAWHWGCEMFCVDDEYVENFQVGTNLSVQQLSSTLNSISEVDFTITGLFEAVGLDVGVNRILIMQFKGPDWIDNPIYNTQYTLQQIDCLCQINGGPFQQSTCVRRIRQTVAGRVYDPVVLFYFSAATGSTVRCSIPEIIIGSTNAQARYLSFKIIRPSIYEWYGKNGEQFNSRIKTDYTFVITGNAFTNDLNIFYDPSVFYIGSQTTQLFVGYYDLQVQNINNLNQPYLYFRHADIGPLMTAELCSDAGLWNSGYNKFYNLHSKVLICQRISSATTNAVIGAGKNLYFEQWKSQTTSDYFYYVYAYQNGQLMQQQTSAPIPNVNFQPINSNGFQVLHFFYYDQYPQDKGIFAIQVGLRGFLWRETRDGGRLEVWLPRSQVTGITQSCTARVEKQFQYVLWCYVDNRDANNWILVVNNLFTPFQTPNFIDIYFFMTNPSGAANRVINYTVKFYYNYQSDSDYKIQLQDTYTQTDFNFDEYDAGKIRIPPSMSYFYGFRVKQFMQNFYELRYYVKYLTQKVWYHTSQIYNFDGCAMPGYDCNGNLDVRVREHDTVILGRYREIEDRNRGDLGNGFQINQSNYRPWNQNAFLEIIISQRNFNSHIGLWKQNSAYQYDMIRVVDTAQAAITAKNNDQQQWTRYIDKSTNVQTDALYLKYFYFTNQIHQQPTSFQIAILFKYGCNVDYPRAYFELKFPIMAVANIPGAVQGGFIPCQISLILEQNPNRINSARCKVFDIDTSSYKGLMVRIEEINQFAAGSLLTFAFDDWVLPTSTNLYTAMDIEFNFFMGWTGSQTLEYNRYYLLLKEMILIDGVNSQIWNNANIGPQQLNPPNSYQYGQQNVEYDNNVINNWPQTTTGYNPIWNTAASPNTAGQKMRLIYYHGFVGGNNYPDTLTYFDSNGQLTLLWFNRHTNSAYISAPKFQAATTSVTISIKNAVNPYPYQQNSWNSDGKINYQLFMGQYWNFDGDGFRQTNIGELDLSSNAQWSQYIRTASQIYMDINNSNLIDVVPTYSYASGQSITMRFKIKNQMSNADMLNQQISYLQFSFTGGVKLIRKCYIQSQGQNSNVYIYRYAECVIGYNGNNYILTWYNIAQWDTTQPYLMFVEMITNNPTIVYTVSTVVSNGNVAFYNSYTVPFAQFSSSHFNFAYYRFTEAKYIPNYFELQNRQLYSNQATLTTWRLRFRFVLDVTLSYVQTTTYIDPITNADYLQIMFPPQQVTAYIQTDPTQWLMCYFVPEISIYDKIGLPFYSKCQLNTSGSPYYYILTAPRDVLQKGVSYLVHIRERRIQGASFNLPATPTRSEFVWQCYSPISTTNPSYDTFITKITNRFLKAKINHLTTTSLDYDVAEITFTPSFPLSQSTETYLQVEIDSIYFQVAGQNFEDFDIRNSYNHDGLGEFINGQSFSYLMYPVFPTGYAIVNFGQHSNFFANIRIMLVQGQDLVAGTQYIFKIPMVRNPLLQHTSLSYKISTIQINSIDQRVFTLEQYWFINHAYVDPVHTDMTSANFQMNSINNYVQQNTMDLSVKFNYNIASPQRILLKWDNNNPNSINRLQLLTITISGCIVEVFPTIYLIMITPTSYSSNAWSVMSLGTNFISNYYVTAYGFWYVYICNNSLTQYFYNPTNQWLKQLTDLNPKNFQYLVGYQTINSVCQYRLTINTPQTIPRGGYIQINLSNQLSSYENLCYTLTIFPLIDPTLPQNALYGSLNCQKASSNSYIISGFDQYNQATQINVILYLKNVNSGATVNIQSVAIYGTQNPVNIIATSQPVPQTVVYANNPGMIQYDIIDYVTYPLYAKTWQRFDFLFILRSHDLLINQNFQLKLTLPTGWQVASGSRIDIKGRYKVNDPQQFQYNTYPVPPTINKDWTASKYSSEPNKMVFNINVDTPLLSHYSIPKQIEYIFSVQTQRADIAFNEGLYNQDFGLYNFFLEAWDNTTPPGTLLERTYNEVYVHPSEDTADTFRASVLNTAAGEKTIIRFTFTMNYNQAQPGDQIWIEFQTFDRLYAVFKDDLGLGFSDPISSTIGCSENTGFNQISSNRLVCNIFKGNHAQDYPRGKPAVIKIPVSKNIIKGEKIDFFIAYIENPHIVNQVAGIKLSIRRSCRDDYPAFHCIMYHAEHQYRTTNPIPLSSYLNAGTFTAVPNTVTLSASHFFTITPTQNINPLQYILIQYPSNHINKNTCTTTEGMCIEFPQYNWVLFQTNAIINANVQSSIELDNMINGIFRRNPIPTNYFLLQVFSGTGIISQPFKITHNYYDYYMINTVGQVLNTQTYDPIRATTSLFLKEGYLNIAQLDVLNMDIESQIAYYRLEKPSQISQYTLNYCNATLTIVPPTQRKPYPLRFDCEVHPQYILLIRTQYFPDWTTPFATYNLRIYFEFVIDNQVPPQGIPPGPADPFLFYGCVYRCEDLTSPLNNLDYYHVTKSIIPWSISYYQQPDLKTAGFYTQSFNDRQASINDDNVSIYMLIKPNSNSCPITTLVFTISDDFIYPQALQLDSCTVQGKNTLQVTSCSLARRNGQTTVTLTLAQALGTLAQIITLADSNGNNLFTAPPYPGTYVYPVKLDMYCGAQLAETQQTNITNVRGAEINIAYLKIINSLDSLVNQLYDIEFQTGQYATPIGYNRQSSSSIISNNQEVYSQINIVFEWNGDGYTIHPGYAQDLGMNQQSGTEVGCAVKQGLTINNGNRLICKIYNGSGAINMPYIQVTGYEQIPPNTKIGILITNIQSISSGLYTTVQVGVQVVNPQLSSTAYFYNLKAYVPDLTTPLNTVTTNSATLVVTGNNQVNSFSNYQFTLQTNSQIIKTTDYIGFAFPPNFINTISYDPSQISCTNCGQIYVFPGSSMIYIQPNAPISPSTTVTYNLNGIPNPNYAIQGSVNVQGFTFINRKIDGYYNSQFNANFVPSNQFTSAIVEASSQIGGDTGVTYTFTFVLGHTVPPNGSISIDFPQALYNNPQQMAIPLDCSLQGDVFTQQNQSYCKFVSPNRLAVILVNTSLSPINSYKVILKGITNPNISYQNSQSSNKFIFSSQFSQNPVLNQIIAQNSAPPPLYYITSIKKCSLNVNPSIINTKLESFYSFSFLCSSYIKYKTTVQIILPNEYRVGNSIIDYTCSSFEPTTLYTSQCTLNDVQGQWVLSATLRNITQSQPFTINIKLNNPQIPNSAYPFSAQFYSYNSMYTQTDNSGNCYASIVQNSQLIDGNSQDSSNQIRLQNVPINAALPAFYIFQTPNVNSIQNIVSTQIIFPNQFQASLGVNLKCFIYQSNDANYQFGIENILQLKVKNSQTSQALLSVPCSVIFDFTIEITGVTSLFSSSQFAWNYILIQNVFNPGQFYLDNYQITHKQGSLALWVFYGPLYYKITDVPKQLDIKNIYPTKNSTSVYSPYVFQTEVIYWLKTNIRMGIIVDLPDQFDMSQQQTNITCFSSISQSLNVQCNLYNNTILAQKNLTTIDDILQMLYVDSLINPSSVNPCSDPKIQNPNFQISLADLSSNEILATQFSNKQFCIKYIDDLLYIKINGPNDVTIGSSYNYQIQIQKPANILKLIPTYDNIQFELVPDVFLFQNYSLPAVLNFKLNVKSSAVVGPYVISLKKYEIRNGYYSQAGDEYQLPPIIKLNVNNNTSLQNPNFVNIQYFTQYSLGGVITAYVTIPNPPAQNMYLVIDATNSTNVIVNPTKLLITPQTTSLNYTIQFNSSKILAPVPIYYSLVSDQPIYHKLNTNVAYLISTLSDSQQGFKVAKLELTNNLPDSSYYKNDVGQQINSTQYNNPKIAPQIFNITTANLTENSATLNIITSETCTLQYMLLYKNSIMPTAPQILSQVYPNGKMQGTGSGQSDKYFPEAIDYTAQITLSNLNFQTSYDISFVCFNGLGQSDVVRYQFTTSTLQSGAILHLTLTQNTDPTLLLQQLSEALRVNLNDLAIITSGQILQNQGNRTQNTLFSYEIAIAPQANGFDIYSYLQDMVSSNQANFLSLMKSYVTGFQTYRVEPFARKFMNSMSQVQDMIPVIQNVQFYSLNVSVKAWDNSVVYGMVLLDNNQTVVSQQIILGLDQTNNPIPQYWSNSAISNSSNSNIANLYFDNLMDGTQYRLFLTATNYMPFSSNLYYRLPDNQYISLNFTTPFNYNLNRCQMLDEVRSFDPKLSSILESRFETDDDYGYCISQFIKNKTQQTN</sequence>
<dbReference type="HOGENOM" id="CLU_222875_0_0_1"/>
<gene>
    <name evidence="1" type="ORF">TTHERM_00251120</name>
</gene>